<name>A0A0K0FXN2_STRVS</name>
<feature type="region of interest" description="Disordered" evidence="1">
    <location>
        <begin position="339"/>
        <end position="369"/>
    </location>
</feature>
<keyword evidence="2" id="KW-1185">Reference proteome</keyword>
<dbReference type="STRING" id="75913.A0A0K0FXN2"/>
<dbReference type="SUPFAM" id="SSF53098">
    <property type="entry name" value="Ribonuclease H-like"/>
    <property type="match status" value="1"/>
</dbReference>
<organism evidence="2 3">
    <name type="scientific">Strongyloides venezuelensis</name>
    <name type="common">Threadworm</name>
    <dbReference type="NCBI Taxonomy" id="75913"/>
    <lineage>
        <taxon>Eukaryota</taxon>
        <taxon>Metazoa</taxon>
        <taxon>Ecdysozoa</taxon>
        <taxon>Nematoda</taxon>
        <taxon>Chromadorea</taxon>
        <taxon>Rhabditida</taxon>
        <taxon>Tylenchina</taxon>
        <taxon>Panagrolaimomorpha</taxon>
        <taxon>Strongyloidoidea</taxon>
        <taxon>Strongyloididae</taxon>
        <taxon>Strongyloides</taxon>
    </lineage>
</organism>
<dbReference type="WBParaSite" id="SVE_1720800.1">
    <property type="protein sequence ID" value="SVE_1720800.1"/>
    <property type="gene ID" value="SVE_1720800"/>
</dbReference>
<accession>A0A0K0FXN2</accession>
<evidence type="ECO:0000256" key="1">
    <source>
        <dbReference type="SAM" id="MobiDB-lite"/>
    </source>
</evidence>
<protein>
    <submittedName>
        <fullName evidence="3">BED-type domain-containing protein</fullName>
    </submittedName>
</protein>
<proteinExistence type="predicted"/>
<dbReference type="InterPro" id="IPR012337">
    <property type="entry name" value="RNaseH-like_sf"/>
</dbReference>
<sequence length="895" mass="102390">MKSDSLGLTRILNDTHRICNYCGIEYKLSTSSYTIFKHCAKHAPFHSILIRHLGNHSFQNYLSMVPPDYVDPPPIDPDFESKLAKKNGFVNGEKKKEPSPGILDSRSLCDILKFGDGKTSEQSVTPTLTNLSNLFNTLDEVSKVNMSEEKNGSLKIGDSSSDEKIKEDNETVIDDPLHDPMVEEIMKNPEQLPSGFRKRLKTDNLKLTKLVSVKHRICLACNRRFMSSCGVTSLYKHCAKHPEFREILRKNLTPSALENAMRGAKVLPNNTNMANYSRKDVSSKVDENSTNNSFGSFNVDNLFSSFFNSSTSSTNQGNETIKSNDNSFFELLRNNLSSNQQLDGDIVPPPCKRPKSADGDRSTDSPLLLQDDTVKAKTPDNEDLSSLCIQFSEEKNFPIERFDSLEFQNLLKYGRDIKDVPQINSDLIYQLKSKEFIEEMSNKINWDGNFEKISLSVDEIALNSQKTIASIIVHYMDNEYKTNSVTVGFVVVKNEGNRRSIECVLQEIEKILEKYNITKSNIVAILSDKSLTSKKVIENWGISEIVCLRREIESIIDFYDDTISITLKTLFFKAISLFSIYNSIYSSFPVTTDFFKLPKGKVFTFSSHWTYTCYIFLESIEKINDINDFASKYCPFLLLTSDEILSLQLLNYILRIFANFCTRFFDEGRGLYYYIPIVQDLYDDINKLNLDDPISSIKTDWTYKSPKCLLKAPSATYLWFDVPDEKVSTSITKKNCITIVKEFHQVIKEKLTGLKNKVYGDKLLLKALYLNSVEVFRIKYGKEEFWDELGNSLDPETESVPENQGRVSFGQSTKTKGQKYNIFVTENESYTVEEFWKLHKSSFKKLHEYVKTIFCIPAYGLSLEKYKDILSDNNDNCVDENYSTILAYKISRISN</sequence>
<evidence type="ECO:0000313" key="3">
    <source>
        <dbReference type="WBParaSite" id="SVE_1720800.1"/>
    </source>
</evidence>
<dbReference type="AlphaFoldDB" id="A0A0K0FXN2"/>
<reference evidence="3" key="2">
    <citation type="submission" date="2015-08" db="UniProtKB">
        <authorList>
            <consortium name="WormBaseParasite"/>
        </authorList>
    </citation>
    <scope>IDENTIFICATION</scope>
</reference>
<evidence type="ECO:0000313" key="2">
    <source>
        <dbReference type="Proteomes" id="UP000035680"/>
    </source>
</evidence>
<reference evidence="2" key="1">
    <citation type="submission" date="2014-07" db="EMBL/GenBank/DDBJ databases">
        <authorList>
            <person name="Martin A.A"/>
            <person name="De Silva N."/>
        </authorList>
    </citation>
    <scope>NUCLEOTIDE SEQUENCE</scope>
</reference>
<dbReference type="Proteomes" id="UP000035680">
    <property type="component" value="Unassembled WGS sequence"/>
</dbReference>